<dbReference type="FunFam" id="3.10.310.10:FF:000001">
    <property type="entry name" value="Diaminopimelate epimerase"/>
    <property type="match status" value="1"/>
</dbReference>
<evidence type="ECO:0000313" key="12">
    <source>
        <dbReference type="Proteomes" id="UP000253490"/>
    </source>
</evidence>
<comment type="subcellular location">
    <subcellularLocation>
        <location evidence="9">Cytoplasm</location>
    </subcellularLocation>
</comment>
<feature type="active site" evidence="10">
    <location>
        <position position="71"/>
    </location>
</feature>
<dbReference type="PROSITE" id="PS01326">
    <property type="entry name" value="DAP_EPIMERASE"/>
    <property type="match status" value="1"/>
</dbReference>
<comment type="caution">
    <text evidence="9">Lacks conserved residue(s) required for the propagation of feature annotation.</text>
</comment>
<feature type="active site" description="Proton donor" evidence="9">
    <location>
        <position position="71"/>
    </location>
</feature>
<sequence length="274" mass="30530">MKFTKMHGLGNDFIVLENLKEDLTLTKEQITFLCDRKFGIGADGLIIINPSQIHHIKMSFYNSDGTEVEMCGNGIRCFAKYVYDNNIVRENPLYVETLAGLKITYLEIKEDVVTKVQVNMGAPIFECSKIPIDLNQKNALNERLSFNGQEISYAALSMGNPHVVIFVEDIENYPINEVGVFFENHPLFISKTNVNFVEIIDHDHIKVITWERGAGLTLACGTGACASATVGVLRGLISQRIRATLPGGDLHIEVKDDIYMTGEAIEVFNGKITL</sequence>
<dbReference type="PANTHER" id="PTHR31689">
    <property type="entry name" value="DIAMINOPIMELATE EPIMERASE, CHLOROPLASTIC"/>
    <property type="match status" value="1"/>
</dbReference>
<feature type="binding site" evidence="9">
    <location>
        <position position="193"/>
    </location>
    <ligand>
        <name>substrate</name>
    </ligand>
</feature>
<dbReference type="InterPro" id="IPR018510">
    <property type="entry name" value="DAP_epimerase_AS"/>
</dbReference>
<dbReference type="OrthoDB" id="9805408at2"/>
<feature type="binding site" evidence="9">
    <location>
        <position position="160"/>
    </location>
    <ligand>
        <name>substrate</name>
    </ligand>
</feature>
<dbReference type="UniPathway" id="UPA00034">
    <property type="reaction ID" value="UER00025"/>
</dbReference>
<evidence type="ECO:0000256" key="4">
    <source>
        <dbReference type="ARBA" id="ARBA00022490"/>
    </source>
</evidence>
<organism evidence="11 12">
    <name type="scientific">Alkalibaculum bacchi</name>
    <dbReference type="NCBI Taxonomy" id="645887"/>
    <lineage>
        <taxon>Bacteria</taxon>
        <taxon>Bacillati</taxon>
        <taxon>Bacillota</taxon>
        <taxon>Clostridia</taxon>
        <taxon>Eubacteriales</taxon>
        <taxon>Eubacteriaceae</taxon>
        <taxon>Alkalibaculum</taxon>
    </lineage>
</organism>
<evidence type="ECO:0000256" key="5">
    <source>
        <dbReference type="ARBA" id="ARBA00022605"/>
    </source>
</evidence>
<keyword evidence="12" id="KW-1185">Reference proteome</keyword>
<dbReference type="RefSeq" id="WP_113919740.1">
    <property type="nucleotide sequence ID" value="NZ_QNRX01000003.1"/>
</dbReference>
<comment type="pathway">
    <text evidence="1 9">Amino-acid biosynthesis; L-lysine biosynthesis via DAP pathway; DL-2,6-diaminopimelate from LL-2,6-diaminopimelate: step 1/1.</text>
</comment>
<evidence type="ECO:0000256" key="8">
    <source>
        <dbReference type="ARBA" id="ARBA00051712"/>
    </source>
</evidence>
<dbReference type="InterPro" id="IPR001653">
    <property type="entry name" value="DAP_epimerase_DapF"/>
</dbReference>
<dbReference type="GO" id="GO:0009089">
    <property type="term" value="P:lysine biosynthetic process via diaminopimelate"/>
    <property type="evidence" value="ECO:0007669"/>
    <property type="project" value="UniProtKB-UniRule"/>
</dbReference>
<evidence type="ECO:0000313" key="11">
    <source>
        <dbReference type="EMBL" id="RBP68305.1"/>
    </source>
</evidence>
<keyword evidence="5 9" id="KW-0028">Amino-acid biosynthesis</keyword>
<dbReference type="EMBL" id="QNRX01000003">
    <property type="protein sequence ID" value="RBP68305.1"/>
    <property type="molecule type" value="Genomic_DNA"/>
</dbReference>
<dbReference type="HAMAP" id="MF_00197">
    <property type="entry name" value="DAP_epimerase"/>
    <property type="match status" value="1"/>
</dbReference>
<gene>
    <name evidence="9" type="primary">dapF</name>
    <name evidence="11" type="ORF">DES36_10366</name>
</gene>
<keyword evidence="7 9" id="KW-0413">Isomerase</keyword>
<feature type="site" description="Could be important to modulate the pK values of the two catalytic cysteine residues" evidence="9">
    <location>
        <position position="211"/>
    </location>
</feature>
<evidence type="ECO:0000256" key="9">
    <source>
        <dbReference type="HAMAP-Rule" id="MF_00197"/>
    </source>
</evidence>
<evidence type="ECO:0000256" key="7">
    <source>
        <dbReference type="ARBA" id="ARBA00023235"/>
    </source>
</evidence>
<evidence type="ECO:0000256" key="10">
    <source>
        <dbReference type="PROSITE-ProRule" id="PRU10125"/>
    </source>
</evidence>
<comment type="catalytic activity">
    <reaction evidence="8 9">
        <text>(2S,6S)-2,6-diaminopimelate = meso-2,6-diaminopimelate</text>
        <dbReference type="Rhea" id="RHEA:15393"/>
        <dbReference type="ChEBI" id="CHEBI:57609"/>
        <dbReference type="ChEBI" id="CHEBI:57791"/>
        <dbReference type="EC" id="5.1.1.7"/>
    </reaction>
</comment>
<dbReference type="SUPFAM" id="SSF54506">
    <property type="entry name" value="Diaminopimelate epimerase-like"/>
    <property type="match status" value="2"/>
</dbReference>
<dbReference type="EC" id="5.1.1.7" evidence="3 9"/>
<evidence type="ECO:0000256" key="3">
    <source>
        <dbReference type="ARBA" id="ARBA00013080"/>
    </source>
</evidence>
<protein>
    <recommendedName>
        <fullName evidence="3 9">Diaminopimelate epimerase</fullName>
        <shortName evidence="9">DAP epimerase</shortName>
        <ecNumber evidence="3 9">5.1.1.7</ecNumber>
    </recommendedName>
    <alternativeName>
        <fullName evidence="9">PLP-independent amino acid racemase</fullName>
    </alternativeName>
</protein>
<feature type="binding site" evidence="9">
    <location>
        <begin position="72"/>
        <end position="73"/>
    </location>
    <ligand>
        <name>substrate</name>
    </ligand>
</feature>
<keyword evidence="4 9" id="KW-0963">Cytoplasm</keyword>
<keyword evidence="6 9" id="KW-0457">Lysine biosynthesis</keyword>
<dbReference type="Gene3D" id="3.10.310.10">
    <property type="entry name" value="Diaminopimelate Epimerase, Chain A, domain 1"/>
    <property type="match status" value="2"/>
</dbReference>
<dbReference type="Proteomes" id="UP000253490">
    <property type="component" value="Unassembled WGS sequence"/>
</dbReference>
<dbReference type="GO" id="GO:0005829">
    <property type="term" value="C:cytosol"/>
    <property type="evidence" value="ECO:0007669"/>
    <property type="project" value="TreeGrafter"/>
</dbReference>
<evidence type="ECO:0000256" key="6">
    <source>
        <dbReference type="ARBA" id="ARBA00023154"/>
    </source>
</evidence>
<comment type="similarity">
    <text evidence="2 9">Belongs to the diaminopimelate epimerase family.</text>
</comment>
<evidence type="ECO:0000256" key="2">
    <source>
        <dbReference type="ARBA" id="ARBA00010219"/>
    </source>
</evidence>
<feature type="binding site" evidence="9">
    <location>
        <position position="11"/>
    </location>
    <ligand>
        <name>substrate</name>
    </ligand>
</feature>
<dbReference type="GO" id="GO:0008837">
    <property type="term" value="F:diaminopimelate epimerase activity"/>
    <property type="evidence" value="ECO:0007669"/>
    <property type="project" value="UniProtKB-UniRule"/>
</dbReference>
<comment type="caution">
    <text evidence="11">The sequence shown here is derived from an EMBL/GenBank/DDBJ whole genome shotgun (WGS) entry which is preliminary data.</text>
</comment>
<dbReference type="Pfam" id="PF01678">
    <property type="entry name" value="DAP_epimerase"/>
    <property type="match status" value="2"/>
</dbReference>
<dbReference type="AlphaFoldDB" id="A0A366IC08"/>
<feature type="binding site" evidence="9">
    <location>
        <begin position="211"/>
        <end position="212"/>
    </location>
    <ligand>
        <name>substrate</name>
    </ligand>
</feature>
<feature type="binding site" evidence="9">
    <location>
        <begin position="221"/>
        <end position="222"/>
    </location>
    <ligand>
        <name>substrate</name>
    </ligand>
</feature>
<dbReference type="NCBIfam" id="TIGR00652">
    <property type="entry name" value="DapF"/>
    <property type="match status" value="1"/>
</dbReference>
<accession>A0A366IC08</accession>
<comment type="function">
    <text evidence="9">Catalyzes the stereoinversion of LL-2,6-diaminopimelate (L,L-DAP) to meso-diaminopimelate (meso-DAP), a precursor of L-lysine and an essential component of the bacterial peptidoglycan.</text>
</comment>
<comment type="subunit">
    <text evidence="9">Homodimer.</text>
</comment>
<reference evidence="11 12" key="1">
    <citation type="submission" date="2018-06" db="EMBL/GenBank/DDBJ databases">
        <title>Genomic Encyclopedia of Type Strains, Phase IV (KMG-IV): sequencing the most valuable type-strain genomes for metagenomic binning, comparative biology and taxonomic classification.</title>
        <authorList>
            <person name="Goeker M."/>
        </authorList>
    </citation>
    <scope>NUCLEOTIDE SEQUENCE [LARGE SCALE GENOMIC DNA]</scope>
    <source>
        <strain evidence="11 12">DSM 22112</strain>
    </source>
</reference>
<dbReference type="PANTHER" id="PTHR31689:SF0">
    <property type="entry name" value="DIAMINOPIMELATE EPIMERASE"/>
    <property type="match status" value="1"/>
</dbReference>
<name>A0A366IC08_9FIRM</name>
<feature type="binding site" evidence="9">
    <location>
        <position position="62"/>
    </location>
    <ligand>
        <name>substrate</name>
    </ligand>
</feature>
<feature type="site" description="Could be important to modulate the pK values of the two catalytic cysteine residues" evidence="9">
    <location>
        <position position="162"/>
    </location>
</feature>
<evidence type="ECO:0000256" key="1">
    <source>
        <dbReference type="ARBA" id="ARBA00005196"/>
    </source>
</evidence>
<proteinExistence type="inferred from homology"/>
<feature type="active site" description="Proton acceptor" evidence="9">
    <location>
        <position position="220"/>
    </location>
</feature>